<dbReference type="HOGENOM" id="CLU_866555_0_0_1"/>
<dbReference type="GeneID" id="13399667"/>
<keyword evidence="2" id="KW-1185">Reference proteome</keyword>
<dbReference type="KEGG" id="ztr:MYCGRDRAFT_97832"/>
<dbReference type="InParanoid" id="F9XRI3"/>
<evidence type="ECO:0000313" key="1">
    <source>
        <dbReference type="EMBL" id="EGP82141.1"/>
    </source>
</evidence>
<reference evidence="1 2" key="1">
    <citation type="journal article" date="2011" name="PLoS Genet.">
        <title>Finished genome of the fungal wheat pathogen Mycosphaerella graminicola reveals dispensome structure, chromosome plasticity, and stealth pathogenesis.</title>
        <authorList>
            <person name="Goodwin S.B."/>
            <person name="Ben M'barek S."/>
            <person name="Dhillon B."/>
            <person name="Wittenberg A.H.J."/>
            <person name="Crane C.F."/>
            <person name="Hane J.K."/>
            <person name="Foster A.J."/>
            <person name="Van der Lee T.A.J."/>
            <person name="Grimwood J."/>
            <person name="Aerts A."/>
            <person name="Antoniw J."/>
            <person name="Bailey A."/>
            <person name="Bluhm B."/>
            <person name="Bowler J."/>
            <person name="Bristow J."/>
            <person name="van der Burgt A."/>
            <person name="Canto-Canche B."/>
            <person name="Churchill A.C.L."/>
            <person name="Conde-Ferraez L."/>
            <person name="Cools H.J."/>
            <person name="Coutinho P.M."/>
            <person name="Csukai M."/>
            <person name="Dehal P."/>
            <person name="De Wit P."/>
            <person name="Donzelli B."/>
            <person name="van de Geest H.C."/>
            <person name="van Ham R.C.H.J."/>
            <person name="Hammond-Kosack K.E."/>
            <person name="Henrissat B."/>
            <person name="Kilian A."/>
            <person name="Kobayashi A.K."/>
            <person name="Koopmann E."/>
            <person name="Kourmpetis Y."/>
            <person name="Kuzniar A."/>
            <person name="Lindquist E."/>
            <person name="Lombard V."/>
            <person name="Maliepaard C."/>
            <person name="Martins N."/>
            <person name="Mehrabi R."/>
            <person name="Nap J.P.H."/>
            <person name="Ponomarenko A."/>
            <person name="Rudd J.J."/>
            <person name="Salamov A."/>
            <person name="Schmutz J."/>
            <person name="Schouten H.J."/>
            <person name="Shapiro H."/>
            <person name="Stergiopoulos I."/>
            <person name="Torriani S.F.F."/>
            <person name="Tu H."/>
            <person name="de Vries R.P."/>
            <person name="Waalwijk C."/>
            <person name="Ware S.B."/>
            <person name="Wiebenga A."/>
            <person name="Zwiers L.-H."/>
            <person name="Oliver R.P."/>
            <person name="Grigoriev I.V."/>
            <person name="Kema G.H.J."/>
        </authorList>
    </citation>
    <scope>NUCLEOTIDE SEQUENCE [LARGE SCALE GENOMIC DNA]</scope>
    <source>
        <strain evidence="2">CBS 115943 / IPO323</strain>
    </source>
</reference>
<protein>
    <submittedName>
        <fullName evidence="1">Uncharacterized protein</fullName>
    </submittedName>
</protein>
<sequence>MCTNACQSALKAPPIASDQHQVSAVSELDLNGTTRTTAHVFAIGLGRERRRPSLYLDRLFYYLSILALLIPLRRPLSLPNRIVVYRVRHDYPGESFSDEDLSSHASTNVSSFSEASTSVMLSVAVYSAEPTLTSRLTVPHICLLLIYSILSQELTSLVSGMCKSATGDLFSALLSTIFHSGRPSKLQTSVTFQQFPGLREILKQWRKHHQSDSALLRQQINGGGRAQAIHLKGEIYCVSESPYHSINTVVRFGYISCLRTTISRGALPFPFIRLLALMAASQSDAAVMIVAGFVIYSPPPCYGRRLPAAQSARRGRAKVSR</sequence>
<accession>F9XRI3</accession>
<gene>
    <name evidence="1" type="ORF">MYCGRDRAFT_97832</name>
</gene>
<dbReference type="RefSeq" id="XP_003847165.1">
    <property type="nucleotide sequence ID" value="XM_003847117.1"/>
</dbReference>
<organism evidence="1 2">
    <name type="scientific">Zymoseptoria tritici (strain CBS 115943 / IPO323)</name>
    <name type="common">Speckled leaf blotch fungus</name>
    <name type="synonym">Septoria tritici</name>
    <dbReference type="NCBI Taxonomy" id="336722"/>
    <lineage>
        <taxon>Eukaryota</taxon>
        <taxon>Fungi</taxon>
        <taxon>Dikarya</taxon>
        <taxon>Ascomycota</taxon>
        <taxon>Pezizomycotina</taxon>
        <taxon>Dothideomycetes</taxon>
        <taxon>Dothideomycetidae</taxon>
        <taxon>Mycosphaerellales</taxon>
        <taxon>Mycosphaerellaceae</taxon>
        <taxon>Zymoseptoria</taxon>
    </lineage>
</organism>
<proteinExistence type="predicted"/>
<dbReference type="AlphaFoldDB" id="F9XRI3"/>
<dbReference type="EMBL" id="CM001212">
    <property type="protein sequence ID" value="EGP82141.1"/>
    <property type="molecule type" value="Genomic_DNA"/>
</dbReference>
<dbReference type="Proteomes" id="UP000008062">
    <property type="component" value="Chromosome 17"/>
</dbReference>
<name>F9XRI3_ZYMTI</name>
<evidence type="ECO:0000313" key="2">
    <source>
        <dbReference type="Proteomes" id="UP000008062"/>
    </source>
</evidence>